<comment type="caution">
    <text evidence="2">The sequence shown here is derived from an EMBL/GenBank/DDBJ whole genome shotgun (WGS) entry which is preliminary data.</text>
</comment>
<evidence type="ECO:0000256" key="1">
    <source>
        <dbReference type="SAM" id="MobiDB-lite"/>
    </source>
</evidence>
<organism evidence="2 3">
    <name type="scientific">Candidatus Viridilinea mediisalina</name>
    <dbReference type="NCBI Taxonomy" id="2024553"/>
    <lineage>
        <taxon>Bacteria</taxon>
        <taxon>Bacillati</taxon>
        <taxon>Chloroflexota</taxon>
        <taxon>Chloroflexia</taxon>
        <taxon>Chloroflexales</taxon>
        <taxon>Chloroflexineae</taxon>
        <taxon>Oscillochloridaceae</taxon>
        <taxon>Candidatus Viridilinea</taxon>
    </lineage>
</organism>
<name>A0A2A6RF50_9CHLR</name>
<evidence type="ECO:0000313" key="2">
    <source>
        <dbReference type="EMBL" id="PDW01707.1"/>
    </source>
</evidence>
<gene>
    <name evidence="2" type="ORF">CJ255_17775</name>
</gene>
<sequence>MTTTYETAVTLIDQLSPIDQARLMALLAERIQQTLQPRPAPCLAPPSNDDPPFWHTPIDHGMPRDERLASPTSPPAAIPDAQAMVTRWFGEPLTEEDARELALDRTLAEWNS</sequence>
<evidence type="ECO:0000313" key="3">
    <source>
        <dbReference type="Proteomes" id="UP000220527"/>
    </source>
</evidence>
<keyword evidence="3" id="KW-1185">Reference proteome</keyword>
<feature type="compositionally biased region" description="Basic and acidic residues" evidence="1">
    <location>
        <begin position="57"/>
        <end position="68"/>
    </location>
</feature>
<dbReference type="AlphaFoldDB" id="A0A2A6RF50"/>
<dbReference type="RefSeq" id="WP_097645442.1">
    <property type="nucleotide sequence ID" value="NZ_NQWI01000116.1"/>
</dbReference>
<reference evidence="3" key="1">
    <citation type="submission" date="2017-08" db="EMBL/GenBank/DDBJ databases">
        <authorList>
            <person name="Grouzdev D.S."/>
            <person name="Gaisin V.A."/>
            <person name="Rysina M.S."/>
            <person name="Gorlenko V.M."/>
        </authorList>
    </citation>
    <scope>NUCLEOTIDE SEQUENCE [LARGE SCALE GENOMIC DNA]</scope>
    <source>
        <strain evidence="3">Kir15-3F</strain>
    </source>
</reference>
<dbReference type="Proteomes" id="UP000220527">
    <property type="component" value="Unassembled WGS sequence"/>
</dbReference>
<proteinExistence type="predicted"/>
<accession>A0A2A6RF50</accession>
<protein>
    <recommendedName>
        <fullName evidence="4">DUF2281 domain-containing protein</fullName>
    </recommendedName>
</protein>
<dbReference type="EMBL" id="NQWI01000116">
    <property type="protein sequence ID" value="PDW01707.1"/>
    <property type="molecule type" value="Genomic_DNA"/>
</dbReference>
<evidence type="ECO:0008006" key="4">
    <source>
        <dbReference type="Google" id="ProtNLM"/>
    </source>
</evidence>
<feature type="region of interest" description="Disordered" evidence="1">
    <location>
        <begin position="38"/>
        <end position="78"/>
    </location>
</feature>